<dbReference type="SUPFAM" id="SSF53335">
    <property type="entry name" value="S-adenosyl-L-methionine-dependent methyltransferases"/>
    <property type="match status" value="1"/>
</dbReference>
<reference evidence="8 9" key="1">
    <citation type="submission" date="2016-11" db="EMBL/GenBank/DDBJ databases">
        <title>Study of marine rhodopsin-containing bacteria.</title>
        <authorList>
            <person name="Yoshizawa S."/>
            <person name="Kumagai Y."/>
            <person name="Kogure K."/>
        </authorList>
    </citation>
    <scope>NUCLEOTIDE SEQUENCE [LARGE SCALE GENOMIC DNA]</scope>
    <source>
        <strain evidence="8 9">SG-29</strain>
    </source>
</reference>
<evidence type="ECO:0000259" key="4">
    <source>
        <dbReference type="PROSITE" id="PS50109"/>
    </source>
</evidence>
<dbReference type="InterPro" id="IPR035909">
    <property type="entry name" value="CheB_C"/>
</dbReference>
<dbReference type="PANTHER" id="PTHR24422">
    <property type="entry name" value="CHEMOTAXIS PROTEIN METHYLTRANSFERASE"/>
    <property type="match status" value="1"/>
</dbReference>
<dbReference type="InterPro" id="IPR000673">
    <property type="entry name" value="Sig_transdc_resp-reg_Me-estase"/>
</dbReference>
<dbReference type="InterPro" id="IPR000014">
    <property type="entry name" value="PAS"/>
</dbReference>
<dbReference type="SUPFAM" id="SSF52738">
    <property type="entry name" value="Methylesterase CheB, C-terminal domain"/>
    <property type="match status" value="1"/>
</dbReference>
<dbReference type="PROSITE" id="PS50113">
    <property type="entry name" value="PAC"/>
    <property type="match status" value="2"/>
</dbReference>
<feature type="domain" description="PAC" evidence="5">
    <location>
        <begin position="1403"/>
        <end position="1455"/>
    </location>
</feature>
<dbReference type="Gene3D" id="3.40.50.150">
    <property type="entry name" value="Vaccinia Virus protein VP39"/>
    <property type="match status" value="1"/>
</dbReference>
<dbReference type="InterPro" id="IPR003018">
    <property type="entry name" value="GAF"/>
</dbReference>
<feature type="domain" description="Histidine kinase" evidence="4">
    <location>
        <begin position="1592"/>
        <end position="1679"/>
    </location>
</feature>
<dbReference type="GO" id="GO:0016020">
    <property type="term" value="C:membrane"/>
    <property type="evidence" value="ECO:0007669"/>
    <property type="project" value="InterPro"/>
</dbReference>
<gene>
    <name evidence="8" type="ORF">BSZ36_10230</name>
</gene>
<evidence type="ECO:0000259" key="7">
    <source>
        <dbReference type="PROSITE" id="PS50123"/>
    </source>
</evidence>
<dbReference type="InParanoid" id="A0A259U0H4"/>
<dbReference type="GO" id="GO:0006935">
    <property type="term" value="P:chemotaxis"/>
    <property type="evidence" value="ECO:0007669"/>
    <property type="project" value="UniProtKB-UniRule"/>
</dbReference>
<dbReference type="PROSITE" id="PS50109">
    <property type="entry name" value="HIS_KIN"/>
    <property type="match status" value="1"/>
</dbReference>
<dbReference type="GO" id="GO:0005737">
    <property type="term" value="C:cytoplasm"/>
    <property type="evidence" value="ECO:0007669"/>
    <property type="project" value="InterPro"/>
</dbReference>
<evidence type="ECO:0000256" key="3">
    <source>
        <dbReference type="SAM" id="MobiDB-lite"/>
    </source>
</evidence>
<dbReference type="Pfam" id="PF13596">
    <property type="entry name" value="PAS_10"/>
    <property type="match status" value="1"/>
</dbReference>
<dbReference type="InterPro" id="IPR022642">
    <property type="entry name" value="CheR_C"/>
</dbReference>
<dbReference type="SMART" id="SM00065">
    <property type="entry name" value="GAF"/>
    <property type="match status" value="1"/>
</dbReference>
<dbReference type="SMART" id="SM00091">
    <property type="entry name" value="PAS"/>
    <property type="match status" value="3"/>
</dbReference>
<evidence type="ECO:0000313" key="8">
    <source>
        <dbReference type="EMBL" id="OZC03324.1"/>
    </source>
</evidence>
<comment type="caution">
    <text evidence="8">The sequence shown here is derived from an EMBL/GenBank/DDBJ whole genome shotgun (WGS) entry which is preliminary data.</text>
</comment>
<dbReference type="Pfam" id="PF07730">
    <property type="entry name" value="HisKA_3"/>
    <property type="match status" value="1"/>
</dbReference>
<feature type="region of interest" description="Disordered" evidence="3">
    <location>
        <begin position="1"/>
        <end position="24"/>
    </location>
</feature>
<sequence length="1681" mass="182722">MASDLPSPSAEDSSNDETPAAHVGLVGAEEPISDDEAVATDFPVIGLGASAGGLGALSDFFDALPPQNEIALVIVQHLSPEHESELAEILQNHTFMRVSQVADTPTVRPGHVYVIPPGKTLTIRGGRLHLGEPARVRADRAPIDLFFRSLAEDLGPRSGAIVFSGTGADGAQGLARIKERGGLTMAQAPEEADFPSMPQAAIRTGLVDLVAPAAEMARRLIALRDQNGLVLPPEAEDATPDRVEILADVLRTLRSRTGHSFDEYKRSTLLRRIQRRIQVTDSSGMESYLQRLKDDRSEAPALLKDLLISVTNFFRDPEAFVALEHEAIVRIMASKASGDTVRAWVPGCATGEEAYTLAMLLCEHAPEGVGIQVFATDIDEAALSVARSGEYPQTIEADVSAERLRRFFEQTGSGYRIREGLRRVILFAPHNVLADPPFSRLDLVTCRNLLIYMQKAAQERVFQRFSYGLRAGGYLLLGSSETASESLFEAVDRRLRLYVSTSSRPHPEPRLYYDAASGAGFTAPPASSEEEQPLTPEAAYEAWTLQRHTPPRLLLNSRHEVTHVFGGAGRFLTEGEGRVTQDILSRVLKPFRPGLRSALHAITSGGRGTSEYVRLDDEIVRVHAALVDAPGLPKSTTEVVFEVLSADAADVLGAHPVDVGDEDPAVARLEAELSRAKVRLQESLEEHETSNEELRASNEELQSLNEELQSTTEELETSKEELQSMNEELITLNQELRTKVSELNQAYGDLVNLMQSTDIGTLFLDRELRVKRFTPKATDLFHLLPTDVGRPLGHIAHTLLDVDLTAEVERVLDTLQPVEQEVTAESGVYLLRVVPYRTEDDKIDGVVASFFNISARRRAEAEASTRADQQAAVAELGRLALEGTKTAGEIFSAACAAVCQTLGSDAAKVLEHRPDTHDLLLVEGQGWHDGIVGEAAVPDGDASQAGYTLLQEGPVIVRDYAYESRFESPTLLSDHGFASGISVVIPGTEGHPWGVLGTHSRDPRDFSERDALFLEAVANVLAASLRRTRDEERLVALAAEASRHAAEMEAVIEAIPDGIYIGDEEGVRHANSVALALVGVESLEELQGQTAEMGLKFNVRDAETQQPLAPEAYPFFRALHGETAAENILARNLTTDEDLYLRAAAAPVLVNGVTIGAVGVNTDISSLVELQKRVERREAVIAQQLAEITAVYDSLPIGLAYKDRDLRYVRINERLASINGLAPEAHLGRTTLELFPELGEMDTVNVQRVLDTGEPSGAIEYHIPAPGNPNEIRDWLTFHFPVTDASGDVIGVGTTVQDLTDMRQAETRLGESQRELASIEELYSATLDKLPTGVMVMDQNEDGKASLRYANPSAYAIVQGTPILAAPNRFADLGSGTIFSLDDRPILFDQWPLGRALRGEAVAEEEYKIPRQDGTWLHILISAAPVTSASGDSVSALAVFEDVTARRAAEDSVKALNENLEARVRQRTVQVRTLALALTLAEQRERARVAQILHDNVQQVLHGVRLRVEMLAADLSQDEAIRATEIETMVQNAIEITRSLSVDLAPPVLAGGGLDEALDWLAGQMQDLYKLKVNLQAVPLDPSPTAETITLLVQLVRELLFNVVKHAGVGEATVVVAQEDDSIRIDVIDHGQGFDPSETPFGFGLDSVQERVDLLSGSLDVASQPGGGTRSTLRLGLTVTE</sequence>
<dbReference type="SUPFAM" id="SSF55874">
    <property type="entry name" value="ATPase domain of HSP90 chaperone/DNA topoisomerase II/histidine kinase"/>
    <property type="match status" value="1"/>
</dbReference>
<keyword evidence="9" id="KW-1185">Reference proteome</keyword>
<dbReference type="InterPro" id="IPR000780">
    <property type="entry name" value="CheR_MeTrfase"/>
</dbReference>
<dbReference type="GO" id="GO:0046983">
    <property type="term" value="F:protein dimerization activity"/>
    <property type="evidence" value="ECO:0007669"/>
    <property type="project" value="InterPro"/>
</dbReference>
<dbReference type="EMBL" id="MQWB01000001">
    <property type="protein sequence ID" value="OZC03324.1"/>
    <property type="molecule type" value="Genomic_DNA"/>
</dbReference>
<dbReference type="GO" id="GO:0000155">
    <property type="term" value="F:phosphorelay sensor kinase activity"/>
    <property type="evidence" value="ECO:0007669"/>
    <property type="project" value="InterPro"/>
</dbReference>
<feature type="active site" evidence="1">
    <location>
        <position position="50"/>
    </location>
</feature>
<dbReference type="PANTHER" id="PTHR24422:SF27">
    <property type="entry name" value="PROTEIN-GLUTAMATE O-METHYLTRANSFERASE"/>
    <property type="match status" value="1"/>
</dbReference>
<accession>A0A259U0H4</accession>
<dbReference type="Gene3D" id="3.30.450.20">
    <property type="entry name" value="PAS domain"/>
    <property type="match status" value="4"/>
</dbReference>
<dbReference type="SUPFAM" id="SSF55781">
    <property type="entry name" value="GAF domain-like"/>
    <property type="match status" value="1"/>
</dbReference>
<dbReference type="PROSITE" id="PS50122">
    <property type="entry name" value="CHEB"/>
    <property type="match status" value="1"/>
</dbReference>
<dbReference type="Proteomes" id="UP000216446">
    <property type="component" value="Unassembled WGS sequence"/>
</dbReference>
<dbReference type="PRINTS" id="PR00996">
    <property type="entry name" value="CHERMTFRASE"/>
</dbReference>
<dbReference type="InterPro" id="IPR013656">
    <property type="entry name" value="PAS_4"/>
</dbReference>
<dbReference type="InterPro" id="IPR011712">
    <property type="entry name" value="Sig_transdc_His_kin_sub3_dim/P"/>
</dbReference>
<organism evidence="8 9">
    <name type="scientific">Rubricoccus marinus</name>
    <dbReference type="NCBI Taxonomy" id="716817"/>
    <lineage>
        <taxon>Bacteria</taxon>
        <taxon>Pseudomonadati</taxon>
        <taxon>Rhodothermota</taxon>
        <taxon>Rhodothermia</taxon>
        <taxon>Rhodothermales</taxon>
        <taxon>Rubricoccaceae</taxon>
        <taxon>Rubricoccus</taxon>
    </lineage>
</organism>
<dbReference type="Gene3D" id="3.30.450.40">
    <property type="match status" value="1"/>
</dbReference>
<name>A0A259U0H4_9BACT</name>
<keyword evidence="1" id="KW-0145">Chemotaxis</keyword>
<dbReference type="GO" id="GO:0008757">
    <property type="term" value="F:S-adenosylmethionine-dependent methyltransferase activity"/>
    <property type="evidence" value="ECO:0007669"/>
    <property type="project" value="InterPro"/>
</dbReference>
<evidence type="ECO:0000256" key="1">
    <source>
        <dbReference type="PROSITE-ProRule" id="PRU00050"/>
    </source>
</evidence>
<dbReference type="Pfam" id="PF08448">
    <property type="entry name" value="PAS_4"/>
    <property type="match status" value="2"/>
</dbReference>
<evidence type="ECO:0000256" key="2">
    <source>
        <dbReference type="SAM" id="Coils"/>
    </source>
</evidence>
<dbReference type="GO" id="GO:0000156">
    <property type="term" value="F:phosphorelay response regulator activity"/>
    <property type="evidence" value="ECO:0007669"/>
    <property type="project" value="InterPro"/>
</dbReference>
<feature type="domain" description="CheB-type methylesterase" evidence="6">
    <location>
        <begin position="38"/>
        <end position="227"/>
    </location>
</feature>
<dbReference type="SMART" id="SM00138">
    <property type="entry name" value="MeTrc"/>
    <property type="match status" value="1"/>
</dbReference>
<dbReference type="SMART" id="SM00086">
    <property type="entry name" value="PAC"/>
    <property type="match status" value="3"/>
</dbReference>
<dbReference type="InterPro" id="IPR029063">
    <property type="entry name" value="SAM-dependent_MTases_sf"/>
</dbReference>
<dbReference type="InterPro" id="IPR001610">
    <property type="entry name" value="PAC"/>
</dbReference>
<feature type="domain" description="CheR-type methyltransferase" evidence="7">
    <location>
        <begin position="253"/>
        <end position="482"/>
    </location>
</feature>
<dbReference type="InterPro" id="IPR003594">
    <property type="entry name" value="HATPase_dom"/>
</dbReference>
<dbReference type="Pfam" id="PF01739">
    <property type="entry name" value="CheR"/>
    <property type="match status" value="1"/>
</dbReference>
<dbReference type="CDD" id="cd16434">
    <property type="entry name" value="CheB-CheR_fusion"/>
    <property type="match status" value="1"/>
</dbReference>
<dbReference type="SUPFAM" id="SSF47757">
    <property type="entry name" value="Chemotaxis receptor methyltransferase CheR, N-terminal domain"/>
    <property type="match status" value="1"/>
</dbReference>
<dbReference type="NCBIfam" id="TIGR00229">
    <property type="entry name" value="sensory_box"/>
    <property type="match status" value="1"/>
</dbReference>
<dbReference type="InterPro" id="IPR029016">
    <property type="entry name" value="GAF-like_dom_sf"/>
</dbReference>
<dbReference type="InterPro" id="IPR022641">
    <property type="entry name" value="CheR_N"/>
</dbReference>
<dbReference type="InterPro" id="IPR036890">
    <property type="entry name" value="HATPase_C_sf"/>
</dbReference>
<evidence type="ECO:0000313" key="9">
    <source>
        <dbReference type="Proteomes" id="UP000216446"/>
    </source>
</evidence>
<feature type="active site" evidence="1">
    <location>
        <position position="77"/>
    </location>
</feature>
<dbReference type="SMART" id="SM00387">
    <property type="entry name" value="HATPase_c"/>
    <property type="match status" value="1"/>
</dbReference>
<evidence type="ECO:0000259" key="6">
    <source>
        <dbReference type="PROSITE" id="PS50122"/>
    </source>
</evidence>
<proteinExistence type="predicted"/>
<evidence type="ECO:0000259" key="5">
    <source>
        <dbReference type="PROSITE" id="PS50113"/>
    </source>
</evidence>
<feature type="domain" description="PAC" evidence="5">
    <location>
        <begin position="1257"/>
        <end position="1311"/>
    </location>
</feature>
<dbReference type="RefSeq" id="WP_094548556.1">
    <property type="nucleotide sequence ID" value="NZ_MQWB01000001.1"/>
</dbReference>
<dbReference type="InterPro" id="IPR035965">
    <property type="entry name" value="PAS-like_dom_sf"/>
</dbReference>
<dbReference type="Gene3D" id="3.30.565.10">
    <property type="entry name" value="Histidine kinase-like ATPase, C-terminal domain"/>
    <property type="match status" value="1"/>
</dbReference>
<dbReference type="OrthoDB" id="9813151at2"/>
<dbReference type="Pfam" id="PF02518">
    <property type="entry name" value="HATPase_c"/>
    <property type="match status" value="1"/>
</dbReference>
<dbReference type="CDD" id="cd16917">
    <property type="entry name" value="HATPase_UhpB-NarQ-NarX-like"/>
    <property type="match status" value="1"/>
</dbReference>
<feature type="coiled-coil region" evidence="2">
    <location>
        <begin position="666"/>
        <end position="746"/>
    </location>
</feature>
<keyword evidence="1" id="KW-0378">Hydrolase</keyword>
<dbReference type="InterPro" id="IPR050903">
    <property type="entry name" value="Bact_Chemotaxis_MeTrfase"/>
</dbReference>
<dbReference type="PROSITE" id="PS50123">
    <property type="entry name" value="CHER"/>
    <property type="match status" value="1"/>
</dbReference>
<dbReference type="Pfam" id="PF03705">
    <property type="entry name" value="CheR_N"/>
    <property type="match status" value="1"/>
</dbReference>
<dbReference type="GO" id="GO:0008984">
    <property type="term" value="F:protein-glutamate methylesterase activity"/>
    <property type="evidence" value="ECO:0007669"/>
    <property type="project" value="InterPro"/>
</dbReference>
<feature type="active site" evidence="1">
    <location>
        <position position="169"/>
    </location>
</feature>
<dbReference type="Pfam" id="PF01339">
    <property type="entry name" value="CheB_methylest"/>
    <property type="match status" value="1"/>
</dbReference>
<dbReference type="Pfam" id="PF13188">
    <property type="entry name" value="PAS_8"/>
    <property type="match status" value="1"/>
</dbReference>
<dbReference type="Pfam" id="PF01590">
    <property type="entry name" value="GAF"/>
    <property type="match status" value="1"/>
</dbReference>
<dbReference type="InterPro" id="IPR000700">
    <property type="entry name" value="PAS-assoc_C"/>
</dbReference>
<evidence type="ECO:0008006" key="10">
    <source>
        <dbReference type="Google" id="ProtNLM"/>
    </source>
</evidence>
<dbReference type="SUPFAM" id="SSF55785">
    <property type="entry name" value="PYP-like sensor domain (PAS domain)"/>
    <property type="match status" value="4"/>
</dbReference>
<dbReference type="Gene3D" id="3.40.50.180">
    <property type="entry name" value="Methylesterase CheB, C-terminal domain"/>
    <property type="match status" value="1"/>
</dbReference>
<dbReference type="InterPro" id="IPR005467">
    <property type="entry name" value="His_kinase_dom"/>
</dbReference>
<protein>
    <recommendedName>
        <fullName evidence="10">PAS domain S-box protein</fullName>
    </recommendedName>
</protein>
<keyword evidence="2" id="KW-0175">Coiled coil</keyword>